<dbReference type="InterPro" id="IPR000477">
    <property type="entry name" value="RT_dom"/>
</dbReference>
<dbReference type="SUPFAM" id="SSF56672">
    <property type="entry name" value="DNA/RNA polymerases"/>
    <property type="match status" value="1"/>
</dbReference>
<name>A0A061GR13_THECC</name>
<dbReference type="STRING" id="3641.A0A061GR13"/>
<sequence>MVMNSLIASIDMMNRLFKLYLDNFVVVFINDILVYSKSKEEHEQHLRIMLQMLRDHQLYAKFSKCEFWLDNISFLGHVVSKDRVMVDPKKIEAIGKWPRPTSMTKICSFLGLEGYYRLFIKDFCKLIAPITRLTQKNVKLH</sequence>
<dbReference type="PANTHER" id="PTHR37984">
    <property type="entry name" value="PROTEIN CBG26694"/>
    <property type="match status" value="1"/>
</dbReference>
<dbReference type="eggNOG" id="KOG0017">
    <property type="taxonomic scope" value="Eukaryota"/>
</dbReference>
<accession>A0A061GR13</accession>
<organism evidence="2 3">
    <name type="scientific">Theobroma cacao</name>
    <name type="common">Cacao</name>
    <name type="synonym">Cocoa</name>
    <dbReference type="NCBI Taxonomy" id="3641"/>
    <lineage>
        <taxon>Eukaryota</taxon>
        <taxon>Viridiplantae</taxon>
        <taxon>Streptophyta</taxon>
        <taxon>Embryophyta</taxon>
        <taxon>Tracheophyta</taxon>
        <taxon>Spermatophyta</taxon>
        <taxon>Magnoliopsida</taxon>
        <taxon>eudicotyledons</taxon>
        <taxon>Gunneridae</taxon>
        <taxon>Pentapetalae</taxon>
        <taxon>rosids</taxon>
        <taxon>malvids</taxon>
        <taxon>Malvales</taxon>
        <taxon>Malvaceae</taxon>
        <taxon>Byttnerioideae</taxon>
        <taxon>Theobroma</taxon>
    </lineage>
</organism>
<protein>
    <recommendedName>
        <fullName evidence="1">Reverse transcriptase domain-containing protein</fullName>
    </recommendedName>
</protein>
<dbReference type="Gene3D" id="3.30.70.270">
    <property type="match status" value="2"/>
</dbReference>
<gene>
    <name evidence="2" type="ORF">TCM_038545</name>
</gene>
<evidence type="ECO:0000313" key="3">
    <source>
        <dbReference type="Proteomes" id="UP000026915"/>
    </source>
</evidence>
<evidence type="ECO:0000313" key="2">
    <source>
        <dbReference type="EMBL" id="EOY31592.1"/>
    </source>
</evidence>
<dbReference type="CDD" id="cd01647">
    <property type="entry name" value="RT_LTR"/>
    <property type="match status" value="1"/>
</dbReference>
<feature type="domain" description="Reverse transcriptase" evidence="1">
    <location>
        <begin position="4"/>
        <end position="78"/>
    </location>
</feature>
<proteinExistence type="predicted"/>
<keyword evidence="3" id="KW-1185">Reference proteome</keyword>
<dbReference type="EMBL" id="CM001887">
    <property type="protein sequence ID" value="EOY31592.1"/>
    <property type="molecule type" value="Genomic_DNA"/>
</dbReference>
<dbReference type="Gramene" id="EOY31592">
    <property type="protein sequence ID" value="EOY31592"/>
    <property type="gene ID" value="TCM_038545"/>
</dbReference>
<evidence type="ECO:0000259" key="1">
    <source>
        <dbReference type="Pfam" id="PF00078"/>
    </source>
</evidence>
<dbReference type="Pfam" id="PF00078">
    <property type="entry name" value="RVT_1"/>
    <property type="match status" value="1"/>
</dbReference>
<dbReference type="InterPro" id="IPR043128">
    <property type="entry name" value="Rev_trsase/Diguanyl_cyclase"/>
</dbReference>
<dbReference type="OMA" id="IASIDMM"/>
<dbReference type="Proteomes" id="UP000026915">
    <property type="component" value="Chromosome 9"/>
</dbReference>
<dbReference type="InterPro" id="IPR050951">
    <property type="entry name" value="Retrovirus_Pol_polyprotein"/>
</dbReference>
<reference evidence="2 3" key="1">
    <citation type="journal article" date="2013" name="Genome Biol.">
        <title>The genome sequence of the most widely cultivated cacao type and its use to identify candidate genes regulating pod color.</title>
        <authorList>
            <person name="Motamayor J.C."/>
            <person name="Mockaitis K."/>
            <person name="Schmutz J."/>
            <person name="Haiminen N."/>
            <person name="Iii D.L."/>
            <person name="Cornejo O."/>
            <person name="Findley S.D."/>
            <person name="Zheng P."/>
            <person name="Utro F."/>
            <person name="Royaert S."/>
            <person name="Saski C."/>
            <person name="Jenkins J."/>
            <person name="Podicheti R."/>
            <person name="Zhao M."/>
            <person name="Scheffler B.E."/>
            <person name="Stack J.C."/>
            <person name="Feltus F.A."/>
            <person name="Mustiga G.M."/>
            <person name="Amores F."/>
            <person name="Phillips W."/>
            <person name="Marelli J.P."/>
            <person name="May G.D."/>
            <person name="Shapiro H."/>
            <person name="Ma J."/>
            <person name="Bustamante C.D."/>
            <person name="Schnell R.J."/>
            <person name="Main D."/>
            <person name="Gilbert D."/>
            <person name="Parida L."/>
            <person name="Kuhn D.N."/>
        </authorList>
    </citation>
    <scope>NUCLEOTIDE SEQUENCE [LARGE SCALE GENOMIC DNA]</scope>
    <source>
        <strain evidence="3">cv. Matina 1-6</strain>
    </source>
</reference>
<dbReference type="HOGENOM" id="CLU_000384_33_7_1"/>
<dbReference type="AlphaFoldDB" id="A0A061GR13"/>
<dbReference type="InParanoid" id="A0A061GR13"/>
<dbReference type="PANTHER" id="PTHR37984:SF5">
    <property type="entry name" value="PROTEIN NYNRIN-LIKE"/>
    <property type="match status" value="1"/>
</dbReference>
<dbReference type="InterPro" id="IPR043502">
    <property type="entry name" value="DNA/RNA_pol_sf"/>
</dbReference>